<dbReference type="NCBIfam" id="TIGR02241">
    <property type="entry name" value="conserved hypothetical phage tail region protein"/>
    <property type="match status" value="1"/>
</dbReference>
<gene>
    <name evidence="1" type="ORF">ENJ96_00485</name>
</gene>
<dbReference type="PANTHER" id="PTHR38009">
    <property type="entry name" value="CONSERVED HYPOTHETICAL PHAGE TAIL PROTEIN"/>
    <property type="match status" value="1"/>
</dbReference>
<accession>A0A7V5NY05</accession>
<sequence>MPVGQRKDPYRNFRFLVEIDGIVQAGFSEVTLPDSTQDVVEYREGHEPPVLRKLPGLAKYGNVTLKWGVTDSLELYEWRRLVEQGKIAEARRNMAIIVLDEEGEPAARWEFYQAWPSKYDAPDLNAKGNEVAIETLEIAHEGMKRTA</sequence>
<dbReference type="EMBL" id="DROK01000016">
    <property type="protein sequence ID" value="HHI96312.1"/>
    <property type="molecule type" value="Genomic_DNA"/>
</dbReference>
<dbReference type="AlphaFoldDB" id="A0A7V5NY05"/>
<name>A0A7V5NY05_9BACT</name>
<dbReference type="Proteomes" id="UP000886101">
    <property type="component" value="Unassembled WGS sequence"/>
</dbReference>
<reference evidence="1" key="1">
    <citation type="journal article" date="2020" name="mSystems">
        <title>Genome- and Community-Level Interaction Insights into Carbon Utilization and Element Cycling Functions of Hydrothermarchaeota in Hydrothermal Sediment.</title>
        <authorList>
            <person name="Zhou Z."/>
            <person name="Liu Y."/>
            <person name="Xu W."/>
            <person name="Pan J."/>
            <person name="Luo Z.H."/>
            <person name="Li M."/>
        </authorList>
    </citation>
    <scope>NUCLEOTIDE SEQUENCE [LARGE SCALE GENOMIC DNA]</scope>
    <source>
        <strain evidence="1">HyVt-533</strain>
    </source>
</reference>
<dbReference type="InterPro" id="IPR010667">
    <property type="entry name" value="Phage_T4_Gp19"/>
</dbReference>
<dbReference type="Pfam" id="PF06841">
    <property type="entry name" value="Phage_T4_gp19"/>
    <property type="match status" value="1"/>
</dbReference>
<evidence type="ECO:0000313" key="1">
    <source>
        <dbReference type="EMBL" id="HHI96312.1"/>
    </source>
</evidence>
<comment type="caution">
    <text evidence="1">The sequence shown here is derived from an EMBL/GenBank/DDBJ whole genome shotgun (WGS) entry which is preliminary data.</text>
</comment>
<dbReference type="GO" id="GO:0005198">
    <property type="term" value="F:structural molecule activity"/>
    <property type="evidence" value="ECO:0007669"/>
    <property type="project" value="InterPro"/>
</dbReference>
<dbReference type="PANTHER" id="PTHR38009:SF1">
    <property type="entry name" value="CONSERVED HYPOTHETICAL PHAGE TAIL PROTEIN"/>
    <property type="match status" value="1"/>
</dbReference>
<protein>
    <submittedName>
        <fullName evidence="1">Phage tail protein</fullName>
    </submittedName>
</protein>
<organism evidence="1">
    <name type="scientific">Thermodesulfatator atlanticus</name>
    <dbReference type="NCBI Taxonomy" id="501497"/>
    <lineage>
        <taxon>Bacteria</taxon>
        <taxon>Pseudomonadati</taxon>
        <taxon>Thermodesulfobacteriota</taxon>
        <taxon>Thermodesulfobacteria</taxon>
        <taxon>Thermodesulfobacteriales</taxon>
        <taxon>Thermodesulfatatoraceae</taxon>
        <taxon>Thermodesulfatator</taxon>
    </lineage>
</organism>
<proteinExistence type="predicted"/>
<dbReference type="InterPro" id="IPR011747">
    <property type="entry name" value="CHP02241"/>
</dbReference>